<dbReference type="EMBL" id="NBSH01000006">
    <property type="protein sequence ID" value="ORX37372.1"/>
    <property type="molecule type" value="Genomic_DNA"/>
</dbReference>
<reference evidence="7 8" key="1">
    <citation type="submission" date="2017-03" db="EMBL/GenBank/DDBJ databases">
        <title>Widespread Adenine N6-methylation of Active Genes in Fungi.</title>
        <authorList>
            <consortium name="DOE Joint Genome Institute"/>
            <person name="Mondo S.J."/>
            <person name="Dannebaum R.O."/>
            <person name="Kuo R.C."/>
            <person name="Louie K.B."/>
            <person name="Bewick A.J."/>
            <person name="Labutti K."/>
            <person name="Haridas S."/>
            <person name="Kuo A."/>
            <person name="Salamov A."/>
            <person name="Ahrendt S.R."/>
            <person name="Lau R."/>
            <person name="Bowen B.P."/>
            <person name="Lipzen A."/>
            <person name="Sullivan W."/>
            <person name="Andreopoulos W.B."/>
            <person name="Clum A."/>
            <person name="Lindquist E."/>
            <person name="Daum C."/>
            <person name="Northen T.R."/>
            <person name="Ramamoorthy G."/>
            <person name="Schmitz R.J."/>
            <person name="Gryganskyi A."/>
            <person name="Culley D."/>
            <person name="Magnuson J."/>
            <person name="James T.Y."/>
            <person name="O'Malley M.A."/>
            <person name="Stajich J.E."/>
            <person name="Spatafora J.W."/>
            <person name="Visel A."/>
            <person name="Grigoriev I.V."/>
        </authorList>
    </citation>
    <scope>NUCLEOTIDE SEQUENCE [LARGE SCALE GENOMIC DNA]</scope>
    <source>
        <strain evidence="7 8">NRRL Y-17943</strain>
    </source>
</reference>
<feature type="compositionally biased region" description="Polar residues" evidence="3">
    <location>
        <begin position="11"/>
        <end position="33"/>
    </location>
</feature>
<dbReference type="Pfam" id="PF00780">
    <property type="entry name" value="CNH"/>
    <property type="match status" value="1"/>
</dbReference>
<dbReference type="STRING" id="4999.A0A1Y1UH67"/>
<dbReference type="GO" id="GO:0005085">
    <property type="term" value="F:guanyl-nucleotide exchange factor activity"/>
    <property type="evidence" value="ECO:0007669"/>
    <property type="project" value="UniProtKB-KW"/>
</dbReference>
<feature type="domain" description="DH" evidence="5">
    <location>
        <begin position="534"/>
        <end position="731"/>
    </location>
</feature>
<evidence type="ECO:0000259" key="6">
    <source>
        <dbReference type="PROSITE" id="PS50219"/>
    </source>
</evidence>
<feature type="region of interest" description="Disordered" evidence="3">
    <location>
        <begin position="1"/>
        <end position="114"/>
    </location>
</feature>
<dbReference type="Pfam" id="PF00621">
    <property type="entry name" value="RhoGEF"/>
    <property type="match status" value="2"/>
</dbReference>
<feature type="compositionally biased region" description="Acidic residues" evidence="3">
    <location>
        <begin position="99"/>
        <end position="114"/>
    </location>
</feature>
<dbReference type="InterPro" id="IPR035899">
    <property type="entry name" value="DBL_dom_sf"/>
</dbReference>
<dbReference type="InterPro" id="IPR001180">
    <property type="entry name" value="CNH_dom"/>
</dbReference>
<dbReference type="Gene3D" id="1.20.900.10">
    <property type="entry name" value="Dbl homology (DH) domain"/>
    <property type="match status" value="2"/>
</dbReference>
<dbReference type="PROSITE" id="PS50010">
    <property type="entry name" value="DH_2"/>
    <property type="match status" value="2"/>
</dbReference>
<dbReference type="GeneID" id="33555214"/>
<feature type="compositionally biased region" description="Low complexity" evidence="3">
    <location>
        <begin position="47"/>
        <end position="62"/>
    </location>
</feature>
<sequence length="1269" mass="144725">MATPPVDNESTRSSSPGAYSVPSQTFASGSRPAQLQRHDSHSSRDPSIVSSFRSAALSSSWAEQRQEPSSWVQRKLQIHQSRGDDDYDDVSGLDPSLYDGEEDDYGPDEEEEAEVHESRFFQPAFLSEAALQLRDRVERRRQTKAGISWQDSFTGRDIVTTIQSFLPSYTRESPNDRRFALLMAQSLQNQLWFVEVDWDIKPLRDSPEDVFRFMGEMEGMGAGDGINSELPSGLMTMATRCYSPSCPQDSRCYASRCPFRQMPSSFIYMPDPSPTPEASTIHGEEPSDWTGQVDGRILQELTDEQYHRQAIIRQAIQQEVQYSADLTAMEDLYINALRNAQPPIIPHYRLEKFIHEVFSNEAEIREASGRLLDHFTIRERESAQPGLIPFVGDIFLQAAADFRSIYPEYTGNLPHAENVLRQEMEDNADFRFFCDRIVRENDGRRHIKYLITRPSDQLQRTYPAVLESILAITDPTEPDHDFLIEAVSSIQTLSAISQLKLFHASQGRGPAGKKQWHDLVPEDVRKDIPPKEQKRQMQIWELIQGEMEYVADLETMDTLFVDKLRMAENGPIVERSRVEIFLDDAFHNYRSLLEVHQNLLENLQARQLEQHPQVGAIGDLLLDAALNWQDAYMEYVTHYPIAKAKVQEEEMKNTKFAAFLKECLKDPQSHRQDIYHFINRPIPRLLRYNLLLADILKSLRESGLPEDHPDIETIPQVIDLIKDLGRATQKGVAVNESKVELWTYQHSLDGSRFGVRVVRDLDLLNPMRELIHRGRVFRQPEGPMSSWAELTVLLFDNYLVLVKPEKHRSSRREERQERYIINRRPIPLELLSIGQFGDAPRARRDRSRLMGGGGSSHEPESGADPESNKVWPFSISFIGQGQLGGQYTLWSDSYASRAEWQEKLQHAKVLRTEVNDANKVFEMTPLTTVDGRTLVAIGCEEGVWIGLRNDPHSLRKVLHVKSVTNIAVLEEFGIFLVLQDRSLLAYHLEALVPTASSPQVRAAPQRLSPGKDISFFSVGRLSGRTLVLYMKKKGMDSLFRVLEPISGRNAEDAARQRRPFGNFLGQRTEWFRLYKDFFIPTDALGVHWLKAKLAVVCAKGFEIMDLTEHGEPNRDMQAIEWEGRPDSVAFHPPYVLLVSAPFMEIRHIDTGKLLQIYTGTDIHLTWDGTGGMLHPPQDNPGPKGYGDETASQEPRIHICQRPDDPRRAKGITHGVGQHVFELTPTLALNNPLLNPIHTHDSNYFPPAPMIRSDMRSDNMSDRRVSYTHG</sequence>
<keyword evidence="1" id="KW-0597">Phosphoprotein</keyword>
<dbReference type="PANTHER" id="PTHR46572:SF1">
    <property type="entry name" value="RHO1 GUANINE NUCLEOTIDE EXCHANGE FACTOR TUS1"/>
    <property type="match status" value="1"/>
</dbReference>
<dbReference type="PANTHER" id="PTHR46572">
    <property type="entry name" value="RHO1 GDP-GTP EXCHANGE PROTEIN 1-RELATED"/>
    <property type="match status" value="1"/>
</dbReference>
<dbReference type="InterPro" id="IPR000219">
    <property type="entry name" value="DH_dom"/>
</dbReference>
<dbReference type="PROSITE" id="PS50219">
    <property type="entry name" value="CNH"/>
    <property type="match status" value="1"/>
</dbReference>
<dbReference type="InterPro" id="IPR011993">
    <property type="entry name" value="PH-like_dom_sf"/>
</dbReference>
<protein>
    <submittedName>
        <fullName evidence="7">Dbl homology domain-containing protein</fullName>
    </submittedName>
</protein>
<dbReference type="OrthoDB" id="2272012at2759"/>
<dbReference type="SUPFAM" id="SSF50729">
    <property type="entry name" value="PH domain-like"/>
    <property type="match status" value="1"/>
</dbReference>
<feature type="domain" description="CNH" evidence="6">
    <location>
        <begin position="920"/>
        <end position="1172"/>
    </location>
</feature>
<evidence type="ECO:0000259" key="5">
    <source>
        <dbReference type="PROSITE" id="PS50010"/>
    </source>
</evidence>
<evidence type="ECO:0000313" key="8">
    <source>
        <dbReference type="Proteomes" id="UP000193218"/>
    </source>
</evidence>
<name>A0A1Y1UH67_9TREE</name>
<accession>A0A1Y1UH67</accession>
<dbReference type="PROSITE" id="PS50003">
    <property type="entry name" value="PH_DOMAIN"/>
    <property type="match status" value="1"/>
</dbReference>
<gene>
    <name evidence="7" type="ORF">BD324DRAFT_579738</name>
</gene>
<proteinExistence type="predicted"/>
<feature type="region of interest" description="Disordered" evidence="3">
    <location>
        <begin position="1249"/>
        <end position="1269"/>
    </location>
</feature>
<evidence type="ECO:0000313" key="7">
    <source>
        <dbReference type="EMBL" id="ORX37372.1"/>
    </source>
</evidence>
<dbReference type="InterPro" id="IPR052233">
    <property type="entry name" value="Rho-type_GEFs"/>
</dbReference>
<dbReference type="SMART" id="SM00325">
    <property type="entry name" value="RhoGEF"/>
    <property type="match status" value="2"/>
</dbReference>
<dbReference type="InParanoid" id="A0A1Y1UH67"/>
<evidence type="ECO:0000256" key="2">
    <source>
        <dbReference type="ARBA" id="ARBA00022658"/>
    </source>
</evidence>
<dbReference type="AlphaFoldDB" id="A0A1Y1UH67"/>
<keyword evidence="2" id="KW-0344">Guanine-nucleotide releasing factor</keyword>
<evidence type="ECO:0000256" key="1">
    <source>
        <dbReference type="ARBA" id="ARBA00022553"/>
    </source>
</evidence>
<dbReference type="RefSeq" id="XP_021871410.1">
    <property type="nucleotide sequence ID" value="XM_022013406.1"/>
</dbReference>
<evidence type="ECO:0000256" key="3">
    <source>
        <dbReference type="SAM" id="MobiDB-lite"/>
    </source>
</evidence>
<keyword evidence="8" id="KW-1185">Reference proteome</keyword>
<feature type="domain" description="PH" evidence="4">
    <location>
        <begin position="769"/>
        <end position="909"/>
    </location>
</feature>
<dbReference type="InterPro" id="IPR001849">
    <property type="entry name" value="PH_domain"/>
</dbReference>
<feature type="domain" description="DH" evidence="5">
    <location>
        <begin position="307"/>
        <end position="493"/>
    </location>
</feature>
<evidence type="ECO:0000259" key="4">
    <source>
        <dbReference type="PROSITE" id="PS50003"/>
    </source>
</evidence>
<organism evidence="7 8">
    <name type="scientific">Kockovaella imperatae</name>
    <dbReference type="NCBI Taxonomy" id="4999"/>
    <lineage>
        <taxon>Eukaryota</taxon>
        <taxon>Fungi</taxon>
        <taxon>Dikarya</taxon>
        <taxon>Basidiomycota</taxon>
        <taxon>Agaricomycotina</taxon>
        <taxon>Tremellomycetes</taxon>
        <taxon>Tremellales</taxon>
        <taxon>Cuniculitremaceae</taxon>
        <taxon>Kockovaella</taxon>
    </lineage>
</organism>
<dbReference type="Pfam" id="PF15405">
    <property type="entry name" value="PH_5"/>
    <property type="match status" value="1"/>
</dbReference>
<comment type="caution">
    <text evidence="7">The sequence shown here is derived from an EMBL/GenBank/DDBJ whole genome shotgun (WGS) entry which is preliminary data.</text>
</comment>
<dbReference type="Gene3D" id="2.30.29.30">
    <property type="entry name" value="Pleckstrin-homology domain (PH domain)/Phosphotyrosine-binding domain (PTB)"/>
    <property type="match status" value="1"/>
</dbReference>
<dbReference type="SMART" id="SM00233">
    <property type="entry name" value="PH"/>
    <property type="match status" value="1"/>
</dbReference>
<dbReference type="InterPro" id="IPR041675">
    <property type="entry name" value="PH_5"/>
</dbReference>
<dbReference type="Proteomes" id="UP000193218">
    <property type="component" value="Unassembled WGS sequence"/>
</dbReference>
<feature type="region of interest" description="Disordered" evidence="3">
    <location>
        <begin position="839"/>
        <end position="867"/>
    </location>
</feature>
<feature type="compositionally biased region" description="Basic and acidic residues" evidence="3">
    <location>
        <begin position="1252"/>
        <end position="1269"/>
    </location>
</feature>
<dbReference type="SUPFAM" id="SSF48065">
    <property type="entry name" value="DBL homology domain (DH-domain)"/>
    <property type="match status" value="2"/>
</dbReference>
<dbReference type="CDD" id="cd00160">
    <property type="entry name" value="RhoGEF"/>
    <property type="match status" value="1"/>
</dbReference>